<evidence type="ECO:0000313" key="2">
    <source>
        <dbReference type="Proteomes" id="UP001243846"/>
    </source>
</evidence>
<dbReference type="EMBL" id="JAUFRC010000001">
    <property type="protein sequence ID" value="MDN3712462.1"/>
    <property type="molecule type" value="Genomic_DNA"/>
</dbReference>
<name>A0ABT8DAM6_9RHOB</name>
<keyword evidence="2" id="KW-1185">Reference proteome</keyword>
<dbReference type="Proteomes" id="UP001243846">
    <property type="component" value="Unassembled WGS sequence"/>
</dbReference>
<sequence length="70" mass="8002">MIGEIARLEKSILSARSEALKATAGLSEEIERAKQEKAYWVLQQKFAPLREGKLLTTKRRRMRQTEGNDA</sequence>
<comment type="caution">
    <text evidence="1">The sequence shown here is derived from an EMBL/GenBank/DDBJ whole genome shotgun (WGS) entry which is preliminary data.</text>
</comment>
<gene>
    <name evidence="1" type="ORF">QWZ10_13170</name>
</gene>
<evidence type="ECO:0000313" key="1">
    <source>
        <dbReference type="EMBL" id="MDN3712462.1"/>
    </source>
</evidence>
<accession>A0ABT8DAM6</accession>
<organism evidence="1 2">
    <name type="scientific">Paracoccus cavernae</name>
    <dbReference type="NCBI Taxonomy" id="1571207"/>
    <lineage>
        <taxon>Bacteria</taxon>
        <taxon>Pseudomonadati</taxon>
        <taxon>Pseudomonadota</taxon>
        <taxon>Alphaproteobacteria</taxon>
        <taxon>Rhodobacterales</taxon>
        <taxon>Paracoccaceae</taxon>
        <taxon>Paracoccus</taxon>
    </lineage>
</organism>
<reference evidence="2" key="1">
    <citation type="journal article" date="2019" name="Int. J. Syst. Evol. Microbiol.">
        <title>The Global Catalogue of Microorganisms (GCM) 10K type strain sequencing project: providing services to taxonomists for standard genome sequencing and annotation.</title>
        <authorList>
            <consortium name="The Broad Institute Genomics Platform"/>
            <consortium name="The Broad Institute Genome Sequencing Center for Infectious Disease"/>
            <person name="Wu L."/>
            <person name="Ma J."/>
        </authorList>
    </citation>
    <scope>NUCLEOTIDE SEQUENCE [LARGE SCALE GENOMIC DNA]</scope>
    <source>
        <strain evidence="2">CECT 8482</strain>
    </source>
</reference>
<protein>
    <submittedName>
        <fullName evidence="1">Uncharacterized protein</fullName>
    </submittedName>
</protein>
<proteinExistence type="predicted"/>